<accession>A0A0R3RTJ8</accession>
<evidence type="ECO:0000256" key="7">
    <source>
        <dbReference type="ARBA" id="ARBA00022490"/>
    </source>
</evidence>
<dbReference type="GO" id="GO:0031410">
    <property type="term" value="C:cytoplasmic vesicle"/>
    <property type="evidence" value="ECO:0007669"/>
    <property type="project" value="UniProtKB-SubCell"/>
</dbReference>
<dbReference type="WBParaSite" id="EEL_0000528301-mRNA-1">
    <property type="protein sequence ID" value="EEL_0000528301-mRNA-1"/>
    <property type="gene ID" value="EEL_0000528301"/>
</dbReference>
<dbReference type="GO" id="GO:0015031">
    <property type="term" value="P:protein transport"/>
    <property type="evidence" value="ECO:0007669"/>
    <property type="project" value="InterPro"/>
</dbReference>
<keyword evidence="13" id="KW-0968">Cytoplasmic vesicle</keyword>
<dbReference type="Proteomes" id="UP000050640">
    <property type="component" value="Unplaced"/>
</dbReference>
<sequence length="327" mass="36703">MSISWGTQYSKLKTNLRLAINRLKLLEKKKTEMALKSRTEIADFIANHKEDRARIRVEHIIREDFLVEAYELLEMYCDLILARFGLIQQIKQLDDGIAEAVINILWAAPRVATDVSEFKVISDQLTMKYGKAFAEAARNNQLEYPAKVSPKLIAKLGVQAPPKLLVERYMIEIAKCAGIPFTPDPNIMREDEVAAAEQMLIDFRNQGGVGFSCISQTDLLISEGFFIKKKYETVDNSSGGMKIKPNTSPGIPSAPPTDTNVVHSKMNLDATPEFPEPPNDFPEMCDPTPFPSTRSSDEQQSAIGGNNELDFDDLAKRFDMLKKKTVK</sequence>
<evidence type="ECO:0000313" key="19">
    <source>
        <dbReference type="WBParaSite" id="EEL_0000528301-mRNA-1"/>
    </source>
</evidence>
<keyword evidence="10" id="KW-0206">Cytoskeleton</keyword>
<evidence type="ECO:0000256" key="17">
    <source>
        <dbReference type="SAM" id="MobiDB-lite"/>
    </source>
</evidence>
<evidence type="ECO:0000256" key="15">
    <source>
        <dbReference type="ARBA" id="ARBA00046124"/>
    </source>
</evidence>
<dbReference type="InterPro" id="IPR042277">
    <property type="entry name" value="IST1-like"/>
</dbReference>
<keyword evidence="7" id="KW-0963">Cytoplasm</keyword>
<evidence type="ECO:0000256" key="14">
    <source>
        <dbReference type="ARBA" id="ARBA00032374"/>
    </source>
</evidence>
<evidence type="ECO:0000256" key="10">
    <source>
        <dbReference type="ARBA" id="ARBA00023212"/>
    </source>
</evidence>
<keyword evidence="8" id="KW-0597">Phosphoprotein</keyword>
<dbReference type="GO" id="GO:0005813">
    <property type="term" value="C:centrosome"/>
    <property type="evidence" value="ECO:0007669"/>
    <property type="project" value="UniProtKB-SubCell"/>
</dbReference>
<evidence type="ECO:0000256" key="13">
    <source>
        <dbReference type="ARBA" id="ARBA00023329"/>
    </source>
</evidence>
<evidence type="ECO:0000256" key="4">
    <source>
        <dbReference type="ARBA" id="ARBA00004541"/>
    </source>
</evidence>
<dbReference type="PANTHER" id="PTHR12161:SF5">
    <property type="entry name" value="IST1 HOMOLOG"/>
    <property type="match status" value="1"/>
</dbReference>
<dbReference type="STRING" id="1147741.A0A0R3RTJ8"/>
<keyword evidence="18" id="KW-1185">Reference proteome</keyword>
<evidence type="ECO:0000256" key="6">
    <source>
        <dbReference type="ARBA" id="ARBA00014513"/>
    </source>
</evidence>
<comment type="function">
    <text evidence="15">ESCRT-III-like protein involved in cytokinesis, nuclear envelope reassembly and endosomal tubulation. Is required for efficient abscission during cytokinesis. Involved in recruiting VPS4A and/or VPS4B to the midbody of dividing cells. During late anaphase, involved in nuclear envelope reassembly and mitotic spindle disassembly together with the ESCRT-III complex: IST1 acts by mediating the recruitment of SPAST to the nuclear membrane, leading to microtubule severing. Recruited to the reforming nuclear envelope (NE) during anaphase by LEMD2. Regulates early endosomal tubulation together with the ESCRT-III complex by mediating the recruitment of SPAST.</text>
</comment>
<name>A0A0R3RTJ8_9BILA</name>
<reference evidence="19" key="1">
    <citation type="submission" date="2017-02" db="UniProtKB">
        <authorList>
            <consortium name="WormBaseParasite"/>
        </authorList>
    </citation>
    <scope>IDENTIFICATION</scope>
</reference>
<comment type="similarity">
    <text evidence="5">Belongs to the IST1 family.</text>
</comment>
<dbReference type="InterPro" id="IPR005061">
    <property type="entry name" value="Ist1"/>
</dbReference>
<dbReference type="GO" id="GO:0051301">
    <property type="term" value="P:cell division"/>
    <property type="evidence" value="ECO:0007669"/>
    <property type="project" value="UniProtKB-KW"/>
</dbReference>
<evidence type="ECO:0000256" key="8">
    <source>
        <dbReference type="ARBA" id="ARBA00022553"/>
    </source>
</evidence>
<evidence type="ECO:0000256" key="16">
    <source>
        <dbReference type="ARBA" id="ARBA00046920"/>
    </source>
</evidence>
<evidence type="ECO:0000256" key="9">
    <source>
        <dbReference type="ARBA" id="ARBA00022618"/>
    </source>
</evidence>
<dbReference type="Pfam" id="PF03398">
    <property type="entry name" value="Ist1"/>
    <property type="match status" value="1"/>
</dbReference>
<organism evidence="18 19">
    <name type="scientific">Elaeophora elaphi</name>
    <dbReference type="NCBI Taxonomy" id="1147741"/>
    <lineage>
        <taxon>Eukaryota</taxon>
        <taxon>Metazoa</taxon>
        <taxon>Ecdysozoa</taxon>
        <taxon>Nematoda</taxon>
        <taxon>Chromadorea</taxon>
        <taxon>Rhabditida</taxon>
        <taxon>Spirurina</taxon>
        <taxon>Spiruromorpha</taxon>
        <taxon>Filarioidea</taxon>
        <taxon>Onchocercidae</taxon>
        <taxon>Elaeophora</taxon>
    </lineage>
</organism>
<keyword evidence="12" id="KW-0131">Cell cycle</keyword>
<keyword evidence="9" id="KW-0132">Cell division</keyword>
<dbReference type="GO" id="GO:0030496">
    <property type="term" value="C:midbody"/>
    <property type="evidence" value="ECO:0007669"/>
    <property type="project" value="UniProtKB-SubCell"/>
</dbReference>
<evidence type="ECO:0000256" key="12">
    <source>
        <dbReference type="ARBA" id="ARBA00023306"/>
    </source>
</evidence>
<keyword evidence="11" id="KW-0539">Nucleus</keyword>
<dbReference type="PANTHER" id="PTHR12161">
    <property type="entry name" value="IST1 FAMILY MEMBER"/>
    <property type="match status" value="1"/>
</dbReference>
<protein>
    <recommendedName>
        <fullName evidence="6">IST1 homolog</fullName>
    </recommendedName>
    <alternativeName>
        <fullName evidence="14">Charged multivesicular body protein 8</fullName>
    </alternativeName>
</protein>
<feature type="compositionally biased region" description="Polar residues" evidence="17">
    <location>
        <begin position="291"/>
        <end position="304"/>
    </location>
</feature>
<comment type="subunit">
    <text evidence="16">Interacts with CHMP1A, CHMP1B, VPS4A and VTA1. Interacts with SPAST, STAMBP, and USP8. May interact with VPS37B. May associate with the ESCRT-I complex. Interacts with MITD1, in competition with VSP4. Interacts with SPART (via MIT domain); leading to the recruitment of SPART to midbodies. Interacts with SPAST.</text>
</comment>
<comment type="subcellular location">
    <subcellularLocation>
        <location evidence="3">Cytoplasm</location>
        <location evidence="3">Cytoskeleton</location>
        <location evidence="3">Microtubule organizing center</location>
        <location evidence="3">Centrosome</location>
    </subcellularLocation>
    <subcellularLocation>
        <location evidence="4">Cytoplasmic vesicle</location>
    </subcellularLocation>
    <subcellularLocation>
        <location evidence="1">Midbody</location>
    </subcellularLocation>
    <subcellularLocation>
        <location evidence="2">Nucleus envelope</location>
    </subcellularLocation>
</comment>
<dbReference type="GO" id="GO:0005635">
    <property type="term" value="C:nuclear envelope"/>
    <property type="evidence" value="ECO:0007669"/>
    <property type="project" value="UniProtKB-SubCell"/>
</dbReference>
<evidence type="ECO:0000256" key="2">
    <source>
        <dbReference type="ARBA" id="ARBA00004259"/>
    </source>
</evidence>
<feature type="region of interest" description="Disordered" evidence="17">
    <location>
        <begin position="271"/>
        <end position="308"/>
    </location>
</feature>
<dbReference type="FunFam" id="1.20.1260.60:FF:000001">
    <property type="entry name" value="IST1 homolog isoform X1"/>
    <property type="match status" value="1"/>
</dbReference>
<dbReference type="AlphaFoldDB" id="A0A0R3RTJ8"/>
<evidence type="ECO:0000256" key="11">
    <source>
        <dbReference type="ARBA" id="ARBA00023242"/>
    </source>
</evidence>
<dbReference type="Gene3D" id="1.20.1260.60">
    <property type="entry name" value="Vacuolar protein sorting-associated protein Ist1"/>
    <property type="match status" value="1"/>
</dbReference>
<evidence type="ECO:0000256" key="1">
    <source>
        <dbReference type="ARBA" id="ARBA00004214"/>
    </source>
</evidence>
<evidence type="ECO:0000256" key="3">
    <source>
        <dbReference type="ARBA" id="ARBA00004300"/>
    </source>
</evidence>
<proteinExistence type="inferred from homology"/>
<evidence type="ECO:0000313" key="18">
    <source>
        <dbReference type="Proteomes" id="UP000050640"/>
    </source>
</evidence>
<evidence type="ECO:0000256" key="5">
    <source>
        <dbReference type="ARBA" id="ARBA00005536"/>
    </source>
</evidence>